<evidence type="ECO:0000313" key="3">
    <source>
        <dbReference type="Proteomes" id="UP000438429"/>
    </source>
</evidence>
<name>A0A6A4RZ15_SCOMX</name>
<dbReference type="EMBL" id="VEVO01000021">
    <property type="protein sequence ID" value="KAF0024221.1"/>
    <property type="molecule type" value="Genomic_DNA"/>
</dbReference>
<organism evidence="2 3">
    <name type="scientific">Scophthalmus maximus</name>
    <name type="common">Turbot</name>
    <name type="synonym">Psetta maxima</name>
    <dbReference type="NCBI Taxonomy" id="52904"/>
    <lineage>
        <taxon>Eukaryota</taxon>
        <taxon>Metazoa</taxon>
        <taxon>Chordata</taxon>
        <taxon>Craniata</taxon>
        <taxon>Vertebrata</taxon>
        <taxon>Euteleostomi</taxon>
        <taxon>Actinopterygii</taxon>
        <taxon>Neopterygii</taxon>
        <taxon>Teleostei</taxon>
        <taxon>Neoteleostei</taxon>
        <taxon>Acanthomorphata</taxon>
        <taxon>Carangaria</taxon>
        <taxon>Pleuronectiformes</taxon>
        <taxon>Pleuronectoidei</taxon>
        <taxon>Scophthalmidae</taxon>
        <taxon>Scophthalmus</taxon>
    </lineage>
</organism>
<dbReference type="AlphaFoldDB" id="A0A6A4RZ15"/>
<comment type="caution">
    <text evidence="2">The sequence shown here is derived from an EMBL/GenBank/DDBJ whole genome shotgun (WGS) entry which is preliminary data.</text>
</comment>
<protein>
    <submittedName>
        <fullName evidence="2">Uncharacterized protein</fullName>
    </submittedName>
</protein>
<evidence type="ECO:0000313" key="2">
    <source>
        <dbReference type="EMBL" id="KAF0024221.1"/>
    </source>
</evidence>
<accession>A0A6A4RZ15</accession>
<sequence length="88" mass="10286">MYLPKAAAPEDMNLSFLVLFSTILYLWWSVLCPLVATRSNYIPIVALDTLHKKNSGNRFQNKTFDEDRREITLFGKRQHEHKQYGANL</sequence>
<gene>
    <name evidence="2" type="ORF">F2P81_023023</name>
</gene>
<keyword evidence="1" id="KW-1133">Transmembrane helix</keyword>
<feature type="transmembrane region" description="Helical" evidence="1">
    <location>
        <begin position="12"/>
        <end position="36"/>
    </location>
</feature>
<keyword evidence="1" id="KW-0472">Membrane</keyword>
<reference evidence="2 3" key="1">
    <citation type="submission" date="2019-06" db="EMBL/GenBank/DDBJ databases">
        <title>Draft genomes of female and male turbot (Scophthalmus maximus).</title>
        <authorList>
            <person name="Xu H."/>
            <person name="Xu X.-W."/>
            <person name="Shao C."/>
            <person name="Chen S."/>
        </authorList>
    </citation>
    <scope>NUCLEOTIDE SEQUENCE [LARGE SCALE GENOMIC DNA]</scope>
    <source>
        <strain evidence="2">Ysfricsl-2016a</strain>
        <tissue evidence="2">Blood</tissue>
    </source>
</reference>
<keyword evidence="1" id="KW-0812">Transmembrane</keyword>
<evidence type="ECO:0000256" key="1">
    <source>
        <dbReference type="SAM" id="Phobius"/>
    </source>
</evidence>
<proteinExistence type="predicted"/>
<dbReference type="Proteomes" id="UP000438429">
    <property type="component" value="Unassembled WGS sequence"/>
</dbReference>